<dbReference type="RefSeq" id="WP_117673902.1">
    <property type="nucleotide sequence ID" value="NZ_CABOGR010000036.1"/>
</dbReference>
<dbReference type="STRING" id="310297.BHV76_08120"/>
<organism evidence="2 5">
    <name type="scientific">Phocaeicola plebeius</name>
    <dbReference type="NCBI Taxonomy" id="310297"/>
    <lineage>
        <taxon>Bacteria</taxon>
        <taxon>Pseudomonadati</taxon>
        <taxon>Bacteroidota</taxon>
        <taxon>Bacteroidia</taxon>
        <taxon>Bacteroidales</taxon>
        <taxon>Bacteroidaceae</taxon>
        <taxon>Phocaeicola</taxon>
    </lineage>
</organism>
<dbReference type="AlphaFoldDB" id="A0A3E4MQB2"/>
<dbReference type="GO" id="GO:0006811">
    <property type="term" value="P:monoatomic ion transport"/>
    <property type="evidence" value="ECO:0007669"/>
    <property type="project" value="InterPro"/>
</dbReference>
<gene>
    <name evidence="3" type="ORF">DXC17_13740</name>
    <name evidence="2" type="ORF">DXD04_14475</name>
</gene>
<sequence length="669" mass="78164">MNSLIRFFTLRFDRTFSGHGRTQFAWLAGVLLLFFGFIYLISWFFSFPEPTDTPSSNSGTEVPMGRLLQLICLFIDPGSVANVPAELRWFSLIVAIMGLLLFTGLLISVVSNMLERHVERYREGNISYPLEKHVVIIGFDEMVPMLVLQICTDPQYEDCYILIQSVQPSSEVRNRIHTVLDTEQEKRVLVLHAQRNSTEELEKLYTTSAREIFLIGESNEYDHDSLNIDSLQKIVAIHRKKSNCPRITVSVLFEYQTTYAAFQVSDLAEEWRKQIDFHPFNFYEEWAKKLLVKRHYGEENAKVEYPALDREPITWESDRYVHFVIIGMSRMGVALGVEAAHLLHFPNFCRDKRLKSRITFIDADADKEMNFFRGRYRHYFDLSLSYYRNMEQIEKVHTILPNQIYGKEVNFLDIEFEFIKGQAETPEIQQLLAQWAKDPQQELSIAICLNFPPQSMAMGLYLPDVIYDQNIPVFIRQETSSALLDMLNNRIKKESLNRYSHVYPFGMLTNCFDLDRHSTRRAQLVNYIYDFKNKYKSSPAACPSESELLDGWNKLQVALQWSNLYCADSVDLKLRSLGFGTTPPLRLTSEQIELMAEVEHNRWNMEKLLLGYSKPTPEEEEKCKDNAVRKEYKTKRFVHTDIRPYYQLDEGTKEYDRCISECLPLIAEQ</sequence>
<evidence type="ECO:0000313" key="2">
    <source>
        <dbReference type="EMBL" id="RGK51931.1"/>
    </source>
</evidence>
<protein>
    <recommendedName>
        <fullName evidence="6">Ryanodine receptor Ryr domain-containing protein</fullName>
    </recommendedName>
</protein>
<keyword evidence="1" id="KW-1133">Transmembrane helix</keyword>
<keyword evidence="1" id="KW-0472">Membrane</keyword>
<feature type="transmembrane region" description="Helical" evidence="1">
    <location>
        <begin position="24"/>
        <end position="45"/>
    </location>
</feature>
<proteinExistence type="predicted"/>
<name>A0A3E4MQB2_9BACT</name>
<dbReference type="Gene3D" id="6.20.350.10">
    <property type="match status" value="1"/>
</dbReference>
<evidence type="ECO:0000313" key="5">
    <source>
        <dbReference type="Proteomes" id="UP000260862"/>
    </source>
</evidence>
<dbReference type="PANTHER" id="PTHR31563:SF10">
    <property type="entry name" value="ION CHANNEL POLLUX-RELATED"/>
    <property type="match status" value="1"/>
</dbReference>
<feature type="transmembrane region" description="Helical" evidence="1">
    <location>
        <begin position="89"/>
        <end position="114"/>
    </location>
</feature>
<keyword evidence="5" id="KW-1185">Reference proteome</keyword>
<evidence type="ECO:0000313" key="4">
    <source>
        <dbReference type="Proteomes" id="UP000260780"/>
    </source>
</evidence>
<dbReference type="Proteomes" id="UP000260862">
    <property type="component" value="Unassembled WGS sequence"/>
</dbReference>
<evidence type="ECO:0000313" key="3">
    <source>
        <dbReference type="EMBL" id="RGM36124.1"/>
    </source>
</evidence>
<evidence type="ECO:0000256" key="1">
    <source>
        <dbReference type="SAM" id="Phobius"/>
    </source>
</evidence>
<reference evidence="4 5" key="1">
    <citation type="submission" date="2018-08" db="EMBL/GenBank/DDBJ databases">
        <title>A genome reference for cultivated species of the human gut microbiota.</title>
        <authorList>
            <person name="Zou Y."/>
            <person name="Xue W."/>
            <person name="Luo G."/>
        </authorList>
    </citation>
    <scope>NUCLEOTIDE SEQUENCE [LARGE SCALE GENOMIC DNA]</scope>
    <source>
        <strain evidence="3 4">OM08-14</strain>
        <strain evidence="2 5">TF10-3AC</strain>
    </source>
</reference>
<accession>A0A3E4MQB2</accession>
<dbReference type="EMBL" id="QSTF01000046">
    <property type="protein sequence ID" value="RGM36124.1"/>
    <property type="molecule type" value="Genomic_DNA"/>
</dbReference>
<evidence type="ECO:0008006" key="6">
    <source>
        <dbReference type="Google" id="ProtNLM"/>
    </source>
</evidence>
<dbReference type="InterPro" id="IPR044849">
    <property type="entry name" value="CASTOR/POLLUX/SYM8-like"/>
</dbReference>
<dbReference type="Proteomes" id="UP000260780">
    <property type="component" value="Unassembled WGS sequence"/>
</dbReference>
<comment type="caution">
    <text evidence="2">The sequence shown here is derived from an EMBL/GenBank/DDBJ whole genome shotgun (WGS) entry which is preliminary data.</text>
</comment>
<dbReference type="PANTHER" id="PTHR31563">
    <property type="entry name" value="ION CHANNEL POLLUX-RELATED"/>
    <property type="match status" value="1"/>
</dbReference>
<dbReference type="EMBL" id="QSQT01000036">
    <property type="protein sequence ID" value="RGK51931.1"/>
    <property type="molecule type" value="Genomic_DNA"/>
</dbReference>
<keyword evidence="1" id="KW-0812">Transmembrane</keyword>